<organism evidence="2 3">
    <name type="scientific">Caerostris darwini</name>
    <dbReference type="NCBI Taxonomy" id="1538125"/>
    <lineage>
        <taxon>Eukaryota</taxon>
        <taxon>Metazoa</taxon>
        <taxon>Ecdysozoa</taxon>
        <taxon>Arthropoda</taxon>
        <taxon>Chelicerata</taxon>
        <taxon>Arachnida</taxon>
        <taxon>Araneae</taxon>
        <taxon>Araneomorphae</taxon>
        <taxon>Entelegynae</taxon>
        <taxon>Araneoidea</taxon>
        <taxon>Araneidae</taxon>
        <taxon>Caerostris</taxon>
    </lineage>
</organism>
<keyword evidence="3" id="KW-1185">Reference proteome</keyword>
<dbReference type="EMBL" id="BPLQ01009134">
    <property type="protein sequence ID" value="GIY41985.1"/>
    <property type="molecule type" value="Genomic_DNA"/>
</dbReference>
<reference evidence="2 3" key="1">
    <citation type="submission" date="2021-06" db="EMBL/GenBank/DDBJ databases">
        <title>Caerostris darwini draft genome.</title>
        <authorList>
            <person name="Kono N."/>
            <person name="Arakawa K."/>
        </authorList>
    </citation>
    <scope>NUCLEOTIDE SEQUENCE [LARGE SCALE GENOMIC DNA]</scope>
</reference>
<name>A0AAV4T6R4_9ARAC</name>
<dbReference type="AlphaFoldDB" id="A0AAV4T6R4"/>
<evidence type="ECO:0000313" key="3">
    <source>
        <dbReference type="Proteomes" id="UP001054837"/>
    </source>
</evidence>
<accession>A0AAV4T6R4</accession>
<protein>
    <submittedName>
        <fullName evidence="2">Uncharacterized protein</fullName>
    </submittedName>
</protein>
<proteinExistence type="predicted"/>
<sequence>MGGIALFTEFLDGVMLDTPPSEKLGSSRDSNPSSAMTHWMRGFKSRSPSVATWLTKTNQPLSRDKYSESVLRASLVERGELGLMGGIVLLTALLDGVILDRPPKEKLVH</sequence>
<comment type="caution">
    <text evidence="2">The sequence shown here is derived from an EMBL/GenBank/DDBJ whole genome shotgun (WGS) entry which is preliminary data.</text>
</comment>
<evidence type="ECO:0000313" key="2">
    <source>
        <dbReference type="EMBL" id="GIY41985.1"/>
    </source>
</evidence>
<gene>
    <name evidence="2" type="ORF">CDAR_372591</name>
</gene>
<feature type="region of interest" description="Disordered" evidence="1">
    <location>
        <begin position="17"/>
        <end position="36"/>
    </location>
</feature>
<feature type="compositionally biased region" description="Polar residues" evidence="1">
    <location>
        <begin position="27"/>
        <end position="36"/>
    </location>
</feature>
<dbReference type="Proteomes" id="UP001054837">
    <property type="component" value="Unassembled WGS sequence"/>
</dbReference>
<evidence type="ECO:0000256" key="1">
    <source>
        <dbReference type="SAM" id="MobiDB-lite"/>
    </source>
</evidence>